<dbReference type="InterPro" id="IPR011706">
    <property type="entry name" value="Cu-oxidase_C"/>
</dbReference>
<keyword evidence="12" id="KW-0472">Membrane</keyword>
<dbReference type="FunFam" id="2.60.40.420:FF:000002">
    <property type="entry name" value="Hephaestin like 1"/>
    <property type="match status" value="1"/>
</dbReference>
<name>A0A1Y6D0Y7_9GAMM</name>
<dbReference type="InterPro" id="IPR045087">
    <property type="entry name" value="Cu-oxidase_fam"/>
</dbReference>
<feature type="domain" description="Plastocyanin-like" evidence="16">
    <location>
        <begin position="276"/>
        <end position="366"/>
    </location>
</feature>
<organism evidence="18 19">
    <name type="scientific">Methylomagnum ishizawai</name>
    <dbReference type="NCBI Taxonomy" id="1760988"/>
    <lineage>
        <taxon>Bacteria</taxon>
        <taxon>Pseudomonadati</taxon>
        <taxon>Pseudomonadota</taxon>
        <taxon>Gammaproteobacteria</taxon>
        <taxon>Methylococcales</taxon>
        <taxon>Methylococcaceae</taxon>
        <taxon>Methylomagnum</taxon>
    </lineage>
</organism>
<protein>
    <submittedName>
        <fullName evidence="18">Multicopper oxidase</fullName>
    </submittedName>
</protein>
<dbReference type="SUPFAM" id="SSF49503">
    <property type="entry name" value="Cupredoxins"/>
    <property type="match status" value="2"/>
</dbReference>
<dbReference type="InterPro" id="IPR011707">
    <property type="entry name" value="Cu-oxidase-like_N"/>
</dbReference>
<comment type="similarity">
    <text evidence="3">Belongs to the multicopper oxidase family.</text>
</comment>
<feature type="signal peptide" evidence="15">
    <location>
        <begin position="1"/>
        <end position="23"/>
    </location>
</feature>
<evidence type="ECO:0000256" key="7">
    <source>
        <dbReference type="ARBA" id="ARBA00022729"/>
    </source>
</evidence>
<keyword evidence="4" id="KW-0813">Transport</keyword>
<accession>A0A1Y6D0Y7</accession>
<evidence type="ECO:0000256" key="5">
    <source>
        <dbReference type="ARBA" id="ARBA00022692"/>
    </source>
</evidence>
<dbReference type="GO" id="GO:0006811">
    <property type="term" value="P:monoatomic ion transport"/>
    <property type="evidence" value="ECO:0007669"/>
    <property type="project" value="UniProtKB-KW"/>
</dbReference>
<keyword evidence="14" id="KW-0325">Glycoprotein</keyword>
<evidence type="ECO:0000256" key="8">
    <source>
        <dbReference type="ARBA" id="ARBA00022737"/>
    </source>
</evidence>
<dbReference type="Proteomes" id="UP000192923">
    <property type="component" value="Unassembled WGS sequence"/>
</dbReference>
<sequence>MRSNLPARLVLLLLSLAIGPATAATRHYYLAAEEILWDYAPSYPVNPMHNGPFTDAEKTFVEGNKTDRIGRQYYKAHYVEYTDASFTQVKPRPPEWQHLGILGPVIRANVGDTLKVTLKNHTASLPISLHPHGVFYLKNSEGTHYEDGTSGQDKLDDEIQPGASHTYTWEVPERSGPGPHDPSSIVWLYHSHVNEVADTNTGLIGPIIISRRGELQPNGRLKGIDREFVVLFTVFDENKSLLLDKNIQSFAPAAADKQEDEAFVESNLMHSMNGYVYTNLAGISMTVGENVRWYQLALGTEVDLHTPHWHGNTLMETGRRVDVLNLLPGTHITVDMRPDNPGIWMYHCHVNDHIDAGMMANYEVKPRRK</sequence>
<proteinExistence type="inferred from homology"/>
<dbReference type="Pfam" id="PF07732">
    <property type="entry name" value="Cu-oxidase_3"/>
    <property type="match status" value="1"/>
</dbReference>
<dbReference type="PROSITE" id="PS00080">
    <property type="entry name" value="MULTICOPPER_OXIDASE2"/>
    <property type="match status" value="1"/>
</dbReference>
<keyword evidence="13" id="KW-1015">Disulfide bond</keyword>
<evidence type="ECO:0000313" key="18">
    <source>
        <dbReference type="EMBL" id="SMF96588.1"/>
    </source>
</evidence>
<dbReference type="GO" id="GO:0005507">
    <property type="term" value="F:copper ion binding"/>
    <property type="evidence" value="ECO:0007669"/>
    <property type="project" value="InterPro"/>
</dbReference>
<evidence type="ECO:0000256" key="15">
    <source>
        <dbReference type="SAM" id="SignalP"/>
    </source>
</evidence>
<evidence type="ECO:0000256" key="9">
    <source>
        <dbReference type="ARBA" id="ARBA00022989"/>
    </source>
</evidence>
<evidence type="ECO:0000259" key="17">
    <source>
        <dbReference type="Pfam" id="PF07732"/>
    </source>
</evidence>
<evidence type="ECO:0000256" key="11">
    <source>
        <dbReference type="ARBA" id="ARBA00023065"/>
    </source>
</evidence>
<evidence type="ECO:0000256" key="2">
    <source>
        <dbReference type="ARBA" id="ARBA00004167"/>
    </source>
</evidence>
<dbReference type="Gene3D" id="2.60.40.420">
    <property type="entry name" value="Cupredoxins - blue copper proteins"/>
    <property type="match status" value="1"/>
</dbReference>
<keyword evidence="6" id="KW-0479">Metal-binding</keyword>
<keyword evidence="19" id="KW-1185">Reference proteome</keyword>
<dbReference type="InterPro" id="IPR008972">
    <property type="entry name" value="Cupredoxin"/>
</dbReference>
<dbReference type="GO" id="GO:0016020">
    <property type="term" value="C:membrane"/>
    <property type="evidence" value="ECO:0007669"/>
    <property type="project" value="UniProtKB-SubCell"/>
</dbReference>
<evidence type="ECO:0000313" key="19">
    <source>
        <dbReference type="Proteomes" id="UP000192923"/>
    </source>
</evidence>
<evidence type="ECO:0000256" key="13">
    <source>
        <dbReference type="ARBA" id="ARBA00023157"/>
    </source>
</evidence>
<evidence type="ECO:0000256" key="14">
    <source>
        <dbReference type="ARBA" id="ARBA00023180"/>
    </source>
</evidence>
<comment type="subcellular location">
    <subcellularLocation>
        <location evidence="2">Membrane</location>
        <topology evidence="2">Single-pass membrane protein</topology>
    </subcellularLocation>
</comment>
<dbReference type="OrthoDB" id="9757546at2"/>
<evidence type="ECO:0000256" key="4">
    <source>
        <dbReference type="ARBA" id="ARBA00022448"/>
    </source>
</evidence>
<dbReference type="GO" id="GO:0016491">
    <property type="term" value="F:oxidoreductase activity"/>
    <property type="evidence" value="ECO:0007669"/>
    <property type="project" value="UniProtKB-KW"/>
</dbReference>
<dbReference type="Pfam" id="PF07731">
    <property type="entry name" value="Cu-oxidase_2"/>
    <property type="match status" value="1"/>
</dbReference>
<dbReference type="PROSITE" id="PS00079">
    <property type="entry name" value="MULTICOPPER_OXIDASE1"/>
    <property type="match status" value="1"/>
</dbReference>
<dbReference type="EMBL" id="FXAM01000001">
    <property type="protein sequence ID" value="SMF96588.1"/>
    <property type="molecule type" value="Genomic_DNA"/>
</dbReference>
<comment type="cofactor">
    <cofactor evidence="1">
        <name>Cu cation</name>
        <dbReference type="ChEBI" id="CHEBI:23378"/>
    </cofactor>
</comment>
<dbReference type="PANTHER" id="PTHR11709:SF486">
    <property type="entry name" value="MULTICOPPER OXIDASE"/>
    <property type="match status" value="1"/>
</dbReference>
<feature type="chain" id="PRO_5012780171" evidence="15">
    <location>
        <begin position="24"/>
        <end position="369"/>
    </location>
</feature>
<dbReference type="STRING" id="1760988.SAMN02949497_3993"/>
<evidence type="ECO:0000259" key="16">
    <source>
        <dbReference type="Pfam" id="PF07731"/>
    </source>
</evidence>
<gene>
    <name evidence="18" type="ORF">SAMN02949497_3993</name>
</gene>
<evidence type="ECO:0000256" key="3">
    <source>
        <dbReference type="ARBA" id="ARBA00010609"/>
    </source>
</evidence>
<reference evidence="18 19" key="1">
    <citation type="submission" date="2016-12" db="EMBL/GenBank/DDBJ databases">
        <authorList>
            <person name="Song W.-J."/>
            <person name="Kurnit D.M."/>
        </authorList>
    </citation>
    <scope>NUCLEOTIDE SEQUENCE [LARGE SCALE GENOMIC DNA]</scope>
    <source>
        <strain evidence="18 19">175</strain>
    </source>
</reference>
<dbReference type="RefSeq" id="WP_085215459.1">
    <property type="nucleotide sequence ID" value="NZ_FXAM01000001.1"/>
</dbReference>
<keyword evidence="9" id="KW-1133">Transmembrane helix</keyword>
<dbReference type="PANTHER" id="PTHR11709">
    <property type="entry name" value="MULTI-COPPER OXIDASE"/>
    <property type="match status" value="1"/>
</dbReference>
<evidence type="ECO:0000256" key="12">
    <source>
        <dbReference type="ARBA" id="ARBA00023136"/>
    </source>
</evidence>
<keyword evidence="10" id="KW-0560">Oxidoreductase</keyword>
<keyword evidence="11" id="KW-0406">Ion transport</keyword>
<evidence type="ECO:0000256" key="10">
    <source>
        <dbReference type="ARBA" id="ARBA00023002"/>
    </source>
</evidence>
<dbReference type="InterPro" id="IPR033138">
    <property type="entry name" value="Cu_oxidase_CS"/>
</dbReference>
<evidence type="ECO:0000256" key="6">
    <source>
        <dbReference type="ARBA" id="ARBA00022723"/>
    </source>
</evidence>
<keyword evidence="8" id="KW-0677">Repeat</keyword>
<evidence type="ECO:0000256" key="1">
    <source>
        <dbReference type="ARBA" id="ARBA00001935"/>
    </source>
</evidence>
<keyword evidence="7 15" id="KW-0732">Signal</keyword>
<feature type="domain" description="Plastocyanin-like" evidence="17">
    <location>
        <begin position="101"/>
        <end position="212"/>
    </location>
</feature>
<dbReference type="InterPro" id="IPR002355">
    <property type="entry name" value="Cu_oxidase_Cu_BS"/>
</dbReference>
<keyword evidence="5" id="KW-0812">Transmembrane</keyword>
<dbReference type="CDD" id="cd04200">
    <property type="entry name" value="CuRO_2_ceruloplasmin_like"/>
    <property type="match status" value="1"/>
</dbReference>
<dbReference type="AlphaFoldDB" id="A0A1Y6D0Y7"/>